<dbReference type="GO" id="GO:0020037">
    <property type="term" value="F:heme binding"/>
    <property type="evidence" value="ECO:0007669"/>
    <property type="project" value="InterPro"/>
</dbReference>
<evidence type="ECO:0000256" key="9">
    <source>
        <dbReference type="ARBA" id="ARBA00022982"/>
    </source>
</evidence>
<sequence length="437" mass="47893">MKLFTLLVLTISFLSFSEHAHAQTRDELIKAGKYLSEASDCAGCHFAANRPDFAGGQPFALPIGTLYSTNITPDPTYGIGNYTEQDFSNAVRKGIRKDGSSLYPAMPFPSYARLTDQDIHALYTYFHYGVAAAHIAPLKNKISWPLSMRWPLYFWRTFFSSSPEKAQKATFQNFSDPELQRGAYLVEGPGHCGACHTPRSFTMAEKALTYSDGKKYLSGGESIDGWTPPSLRQDNRTGLGRWSEQDIVTFLKTGRNSHGETFGAMTPAIVHGTQYLTNADLHAIAKYLKSLSPVDKNETPWTYDVKVTKKLHTADLSPRGAQIYINRCAACHRTDGAGYPDVFPPLAGNPVVMVADPASLVHIIQSGATLPSMKTAPSAITMPSFASQLSDQDIADVTTFIRQSWGNNAKAISAKTVSKLKKDMPPINMADGHVPLN</sequence>
<keyword evidence="3" id="KW-1003">Cell membrane</keyword>
<feature type="signal peptide" evidence="14">
    <location>
        <begin position="1"/>
        <end position="22"/>
    </location>
</feature>
<keyword evidence="6 13" id="KW-0479">Metal-binding</keyword>
<dbReference type="InterPro" id="IPR014353">
    <property type="entry name" value="Membr-bd_ADH_cyt_c"/>
</dbReference>
<keyword evidence="11" id="KW-0472">Membrane</keyword>
<dbReference type="PRINTS" id="PR00605">
    <property type="entry name" value="CYTCHROMECIC"/>
</dbReference>
<keyword evidence="9" id="KW-0249">Electron transport</keyword>
<dbReference type="Pfam" id="PF00034">
    <property type="entry name" value="Cytochrom_C"/>
    <property type="match status" value="2"/>
</dbReference>
<evidence type="ECO:0000256" key="11">
    <source>
        <dbReference type="ARBA" id="ARBA00023136"/>
    </source>
</evidence>
<dbReference type="OrthoDB" id="9811281at2"/>
<evidence type="ECO:0000256" key="6">
    <source>
        <dbReference type="ARBA" id="ARBA00022723"/>
    </source>
</evidence>
<dbReference type="PROSITE" id="PS51007">
    <property type="entry name" value="CYTC"/>
    <property type="match status" value="3"/>
</dbReference>
<evidence type="ECO:0000313" key="17">
    <source>
        <dbReference type="Proteomes" id="UP000316313"/>
    </source>
</evidence>
<evidence type="ECO:0000256" key="3">
    <source>
        <dbReference type="ARBA" id="ARBA00022475"/>
    </source>
</evidence>
<keyword evidence="2" id="KW-0813">Transport</keyword>
<feature type="binding site" description="covalent" evidence="12">
    <location>
        <position position="41"/>
    </location>
    <ligand>
        <name>heme c</name>
        <dbReference type="ChEBI" id="CHEBI:61717"/>
        <label>1</label>
    </ligand>
</feature>
<name>A0A4Y6UI99_9PROT</name>
<feature type="binding site" description="covalent" evidence="12">
    <location>
        <position position="328"/>
    </location>
    <ligand>
        <name>heme c</name>
        <dbReference type="ChEBI" id="CHEBI:61717"/>
        <label>3</label>
    </ligand>
</feature>
<gene>
    <name evidence="16" type="ORF">E3D00_03725</name>
</gene>
<dbReference type="PANTHER" id="PTHR35008:SF8">
    <property type="entry name" value="ALCOHOL DEHYDROGENASE CYTOCHROME C SUBUNIT"/>
    <property type="match status" value="1"/>
</dbReference>
<keyword evidence="5" id="KW-0679">Respiratory chain</keyword>
<proteinExistence type="predicted"/>
<evidence type="ECO:0000256" key="7">
    <source>
        <dbReference type="ARBA" id="ARBA00022729"/>
    </source>
</evidence>
<feature type="binding site" description="covalent" evidence="12">
    <location>
        <position position="192"/>
    </location>
    <ligand>
        <name>heme c</name>
        <dbReference type="ChEBI" id="CHEBI:61717"/>
        <label>2</label>
    </ligand>
</feature>
<evidence type="ECO:0000259" key="15">
    <source>
        <dbReference type="PROSITE" id="PS51007"/>
    </source>
</evidence>
<keyword evidence="17" id="KW-1185">Reference proteome</keyword>
<keyword evidence="7 14" id="KW-0732">Signal</keyword>
<evidence type="ECO:0000256" key="14">
    <source>
        <dbReference type="SAM" id="SignalP"/>
    </source>
</evidence>
<keyword evidence="8" id="KW-0677">Repeat</keyword>
<dbReference type="GO" id="GO:0005886">
    <property type="term" value="C:plasma membrane"/>
    <property type="evidence" value="ECO:0007669"/>
    <property type="project" value="UniProtKB-SubCell"/>
</dbReference>
<evidence type="ECO:0000256" key="13">
    <source>
        <dbReference type="PIRSR" id="PIRSR000018-51"/>
    </source>
</evidence>
<dbReference type="GO" id="GO:0009055">
    <property type="term" value="F:electron transfer activity"/>
    <property type="evidence" value="ECO:0007669"/>
    <property type="project" value="InterPro"/>
</dbReference>
<feature type="chain" id="PRO_5021393716" evidence="14">
    <location>
        <begin position="23"/>
        <end position="437"/>
    </location>
</feature>
<keyword evidence="4 12" id="KW-0349">Heme</keyword>
<evidence type="ECO:0000256" key="4">
    <source>
        <dbReference type="ARBA" id="ARBA00022617"/>
    </source>
</evidence>
<dbReference type="AlphaFoldDB" id="A0A4Y6UI99"/>
<accession>A0A4Y6UI99</accession>
<comment type="subcellular location">
    <subcellularLocation>
        <location evidence="1">Cell membrane</location>
    </subcellularLocation>
</comment>
<keyword evidence="10 13" id="KW-0408">Iron</keyword>
<dbReference type="GO" id="GO:0016614">
    <property type="term" value="F:oxidoreductase activity, acting on CH-OH group of donors"/>
    <property type="evidence" value="ECO:0007669"/>
    <property type="project" value="InterPro"/>
</dbReference>
<feature type="domain" description="Cytochrome c" evidence="15">
    <location>
        <begin position="315"/>
        <end position="405"/>
    </location>
</feature>
<reference evidence="16 17" key="1">
    <citation type="submission" date="2019-03" db="EMBL/GenBank/DDBJ databases">
        <title>The complete genome sequence of Swingsia samuiensis NBRC107927(T).</title>
        <authorList>
            <person name="Chua K.-O."/>
            <person name="Chan K.-G."/>
            <person name="See-Too W.-S."/>
        </authorList>
    </citation>
    <scope>NUCLEOTIDE SEQUENCE [LARGE SCALE GENOMIC DNA]</scope>
    <source>
        <strain evidence="16 17">AH83</strain>
    </source>
</reference>
<feature type="binding site" description="axial binding residue" evidence="13">
    <location>
        <position position="45"/>
    </location>
    <ligand>
        <name>heme c</name>
        <dbReference type="ChEBI" id="CHEBI:61717"/>
        <label>1</label>
    </ligand>
    <ligandPart>
        <name>Fe</name>
        <dbReference type="ChEBI" id="CHEBI:18248"/>
    </ligandPart>
</feature>
<feature type="domain" description="Cytochrome c" evidence="15">
    <location>
        <begin position="27"/>
        <end position="130"/>
    </location>
</feature>
<dbReference type="RefSeq" id="WP_141460059.1">
    <property type="nucleotide sequence ID" value="NZ_CP038141.1"/>
</dbReference>
<evidence type="ECO:0000256" key="12">
    <source>
        <dbReference type="PIRSR" id="PIRSR000018-50"/>
    </source>
</evidence>
<feature type="binding site" description="axial binding residue" evidence="13">
    <location>
        <position position="332"/>
    </location>
    <ligand>
        <name>heme c</name>
        <dbReference type="ChEBI" id="CHEBI:61717"/>
        <label>3</label>
    </ligand>
    <ligandPart>
        <name>Fe</name>
        <dbReference type="ChEBI" id="CHEBI:18248"/>
    </ligandPart>
</feature>
<dbReference type="SUPFAM" id="SSF46626">
    <property type="entry name" value="Cytochrome c"/>
    <property type="match status" value="3"/>
</dbReference>
<dbReference type="InterPro" id="IPR008168">
    <property type="entry name" value="Cyt_C_IC"/>
</dbReference>
<dbReference type="GO" id="GO:0005506">
    <property type="term" value="F:iron ion binding"/>
    <property type="evidence" value="ECO:0007669"/>
    <property type="project" value="InterPro"/>
</dbReference>
<dbReference type="PANTHER" id="PTHR35008">
    <property type="entry name" value="BLL4482 PROTEIN-RELATED"/>
    <property type="match status" value="1"/>
</dbReference>
<dbReference type="InterPro" id="IPR051459">
    <property type="entry name" value="Cytochrome_c-type_DH"/>
</dbReference>
<dbReference type="EMBL" id="CP038141">
    <property type="protein sequence ID" value="QDH16774.1"/>
    <property type="molecule type" value="Genomic_DNA"/>
</dbReference>
<dbReference type="InterPro" id="IPR036909">
    <property type="entry name" value="Cyt_c-like_dom_sf"/>
</dbReference>
<evidence type="ECO:0000256" key="2">
    <source>
        <dbReference type="ARBA" id="ARBA00022448"/>
    </source>
</evidence>
<comment type="cofactor">
    <cofactor evidence="12">
        <name>heme c</name>
        <dbReference type="ChEBI" id="CHEBI:61717"/>
    </cofactor>
    <text evidence="12">Binds 3 heme c groups covalently per subunit.</text>
</comment>
<evidence type="ECO:0000256" key="10">
    <source>
        <dbReference type="ARBA" id="ARBA00023004"/>
    </source>
</evidence>
<protein>
    <submittedName>
        <fullName evidence="16">C-type cytochrome</fullName>
    </submittedName>
</protein>
<feature type="binding site" description="covalent" evidence="12">
    <location>
        <position position="331"/>
    </location>
    <ligand>
        <name>heme c</name>
        <dbReference type="ChEBI" id="CHEBI:61717"/>
        <label>3</label>
    </ligand>
</feature>
<dbReference type="PIRSF" id="PIRSF000018">
    <property type="entry name" value="Mb_ADH_cyt_c"/>
    <property type="match status" value="1"/>
</dbReference>
<feature type="domain" description="Cytochrome c" evidence="15">
    <location>
        <begin position="177"/>
        <end position="292"/>
    </location>
</feature>
<evidence type="ECO:0000256" key="5">
    <source>
        <dbReference type="ARBA" id="ARBA00022660"/>
    </source>
</evidence>
<evidence type="ECO:0000256" key="8">
    <source>
        <dbReference type="ARBA" id="ARBA00022737"/>
    </source>
</evidence>
<dbReference type="Gene3D" id="1.10.760.10">
    <property type="entry name" value="Cytochrome c-like domain"/>
    <property type="match status" value="3"/>
</dbReference>
<dbReference type="InterPro" id="IPR009056">
    <property type="entry name" value="Cyt_c-like_dom"/>
</dbReference>
<feature type="binding site" description="axial binding residue" evidence="13">
    <location>
        <position position="196"/>
    </location>
    <ligand>
        <name>heme c</name>
        <dbReference type="ChEBI" id="CHEBI:61717"/>
        <label>2</label>
    </ligand>
    <ligandPart>
        <name>Fe</name>
        <dbReference type="ChEBI" id="CHEBI:18248"/>
    </ligandPart>
</feature>
<dbReference type="KEGG" id="ssam:E3D00_03725"/>
<dbReference type="Proteomes" id="UP000316313">
    <property type="component" value="Chromosome"/>
</dbReference>
<evidence type="ECO:0000313" key="16">
    <source>
        <dbReference type="EMBL" id="QDH16774.1"/>
    </source>
</evidence>
<organism evidence="16 17">
    <name type="scientific">Swingsia samuiensis</name>
    <dbReference type="NCBI Taxonomy" id="1293412"/>
    <lineage>
        <taxon>Bacteria</taxon>
        <taxon>Pseudomonadati</taxon>
        <taxon>Pseudomonadota</taxon>
        <taxon>Alphaproteobacteria</taxon>
        <taxon>Acetobacterales</taxon>
        <taxon>Acetobacteraceae</taxon>
        <taxon>Swingsia</taxon>
    </lineage>
</organism>
<feature type="binding site" description="covalent" evidence="12">
    <location>
        <position position="195"/>
    </location>
    <ligand>
        <name>heme c</name>
        <dbReference type="ChEBI" id="CHEBI:61717"/>
        <label>2</label>
    </ligand>
</feature>
<feature type="binding site" description="covalent" evidence="12">
    <location>
        <position position="44"/>
    </location>
    <ligand>
        <name>heme c</name>
        <dbReference type="ChEBI" id="CHEBI:61717"/>
        <label>1</label>
    </ligand>
</feature>
<evidence type="ECO:0000256" key="1">
    <source>
        <dbReference type="ARBA" id="ARBA00004236"/>
    </source>
</evidence>